<gene>
    <name evidence="1" type="ORF">MML48_5g00000872</name>
</gene>
<name>A0ACB9T4T0_HOLOL</name>
<keyword evidence="1" id="KW-0418">Kinase</keyword>
<evidence type="ECO:0000313" key="1">
    <source>
        <dbReference type="EMBL" id="KAI4461817.1"/>
    </source>
</evidence>
<accession>A0ACB9T4T0</accession>
<protein>
    <submittedName>
        <fullName evidence="1">Map/microtubule affinity-regulating kinase</fullName>
    </submittedName>
</protein>
<keyword evidence="1" id="KW-0808">Transferase</keyword>
<sequence>MLMLVNVYITVIIIYYEESREYYIQKEFKYSVLDYARDEFTFLTCYFTRYIKSLRLKGGEDTRKKVTPKTHRYTGARIIRDWSLRKMAAISAGVAQNFLFIPGKTGLEKIDFQIMVRIAYYTVLDPDKRDKTHIFFVGEREGTVRYIPDTRLLQMERIVKELLKDNGKHNTKKNYGTDQITLKKLRNINKALNIINNVVGNIEFVRIKKK</sequence>
<reference evidence="1" key="1">
    <citation type="submission" date="2022-04" db="EMBL/GenBank/DDBJ databases">
        <title>Chromosome-scale genome assembly of Holotrichia oblita Faldermann.</title>
        <authorList>
            <person name="Rongchong L."/>
        </authorList>
    </citation>
    <scope>NUCLEOTIDE SEQUENCE</scope>
    <source>
        <strain evidence="1">81SQS9</strain>
    </source>
</reference>
<dbReference type="Proteomes" id="UP001056778">
    <property type="component" value="Chromosome 5"/>
</dbReference>
<organism evidence="1 2">
    <name type="scientific">Holotrichia oblita</name>
    <name type="common">Chafer beetle</name>
    <dbReference type="NCBI Taxonomy" id="644536"/>
    <lineage>
        <taxon>Eukaryota</taxon>
        <taxon>Metazoa</taxon>
        <taxon>Ecdysozoa</taxon>
        <taxon>Arthropoda</taxon>
        <taxon>Hexapoda</taxon>
        <taxon>Insecta</taxon>
        <taxon>Pterygota</taxon>
        <taxon>Neoptera</taxon>
        <taxon>Endopterygota</taxon>
        <taxon>Coleoptera</taxon>
        <taxon>Polyphaga</taxon>
        <taxon>Scarabaeiformia</taxon>
        <taxon>Scarabaeidae</taxon>
        <taxon>Melolonthinae</taxon>
        <taxon>Holotrichia</taxon>
    </lineage>
</organism>
<comment type="caution">
    <text evidence="1">The sequence shown here is derived from an EMBL/GenBank/DDBJ whole genome shotgun (WGS) entry which is preliminary data.</text>
</comment>
<keyword evidence="2" id="KW-1185">Reference proteome</keyword>
<dbReference type="EMBL" id="CM043019">
    <property type="protein sequence ID" value="KAI4461817.1"/>
    <property type="molecule type" value="Genomic_DNA"/>
</dbReference>
<evidence type="ECO:0000313" key="2">
    <source>
        <dbReference type="Proteomes" id="UP001056778"/>
    </source>
</evidence>
<proteinExistence type="predicted"/>